<reference evidence="2" key="1">
    <citation type="journal article" date="2020" name="Nat. Commun.">
        <title>Genome sequence of the cluster root forming white lupin.</title>
        <authorList>
            <person name="Hufnagel B."/>
            <person name="Marques A."/>
            <person name="Soriano A."/>
            <person name="Marques L."/>
            <person name="Divol F."/>
            <person name="Doumas P."/>
            <person name="Sallet E."/>
            <person name="Mancinotti D."/>
            <person name="Carrere S."/>
            <person name="Marande W."/>
            <person name="Arribat S."/>
            <person name="Keller J."/>
            <person name="Huneau C."/>
            <person name="Blein T."/>
            <person name="Aime D."/>
            <person name="Laguerre M."/>
            <person name="Taylor J."/>
            <person name="Schubert V."/>
            <person name="Nelson M."/>
            <person name="Geu-Flores F."/>
            <person name="Crespi M."/>
            <person name="Gallardo-Guerrero K."/>
            <person name="Delaux P.-M."/>
            <person name="Salse J."/>
            <person name="Berges H."/>
            <person name="Guyot R."/>
            <person name="Gouzy J."/>
            <person name="Peret B."/>
        </authorList>
    </citation>
    <scope>NUCLEOTIDE SEQUENCE [LARGE SCALE GENOMIC DNA]</scope>
    <source>
        <strain evidence="2">cv. Amiga</strain>
    </source>
</reference>
<protein>
    <submittedName>
        <fullName evidence="1">Uncharacterized protein</fullName>
    </submittedName>
</protein>
<organism evidence="1 2">
    <name type="scientific">Lupinus albus</name>
    <name type="common">White lupine</name>
    <name type="synonym">Lupinus termis</name>
    <dbReference type="NCBI Taxonomy" id="3870"/>
    <lineage>
        <taxon>Eukaryota</taxon>
        <taxon>Viridiplantae</taxon>
        <taxon>Streptophyta</taxon>
        <taxon>Embryophyta</taxon>
        <taxon>Tracheophyta</taxon>
        <taxon>Spermatophyta</taxon>
        <taxon>Magnoliopsida</taxon>
        <taxon>eudicotyledons</taxon>
        <taxon>Gunneridae</taxon>
        <taxon>Pentapetalae</taxon>
        <taxon>rosids</taxon>
        <taxon>fabids</taxon>
        <taxon>Fabales</taxon>
        <taxon>Fabaceae</taxon>
        <taxon>Papilionoideae</taxon>
        <taxon>50 kb inversion clade</taxon>
        <taxon>genistoids sensu lato</taxon>
        <taxon>core genistoids</taxon>
        <taxon>Genisteae</taxon>
        <taxon>Lupinus</taxon>
    </lineage>
</organism>
<evidence type="ECO:0000313" key="1">
    <source>
        <dbReference type="EMBL" id="KAE9605933.1"/>
    </source>
</evidence>
<keyword evidence="2" id="KW-1185">Reference proteome</keyword>
<dbReference type="EMBL" id="WOCE01000010">
    <property type="protein sequence ID" value="KAE9605933.1"/>
    <property type="molecule type" value="Genomic_DNA"/>
</dbReference>
<comment type="caution">
    <text evidence="1">The sequence shown here is derived from an EMBL/GenBank/DDBJ whole genome shotgun (WGS) entry which is preliminary data.</text>
</comment>
<dbReference type="Proteomes" id="UP000447434">
    <property type="component" value="Chromosome 10"/>
</dbReference>
<sequence>MLAFGAEVLESQQFYFFYPVPSPSTITINMLTTPSKFWVHCFMFWRFKLLFYLPRLLLYFDSLRLPVI</sequence>
<evidence type="ECO:0000313" key="2">
    <source>
        <dbReference type="Proteomes" id="UP000447434"/>
    </source>
</evidence>
<gene>
    <name evidence="1" type="ORF">Lalb_Chr10g0102571</name>
</gene>
<dbReference type="AlphaFoldDB" id="A0A6A4PWU2"/>
<proteinExistence type="predicted"/>
<accession>A0A6A4PWU2</accession>
<name>A0A6A4PWU2_LUPAL</name>